<evidence type="ECO:0000256" key="5">
    <source>
        <dbReference type="ARBA" id="ARBA00013269"/>
    </source>
</evidence>
<keyword evidence="11 13" id="KW-0501">Molybdenum cofactor biosynthesis</keyword>
<dbReference type="InterPro" id="IPR036425">
    <property type="entry name" value="MoaB/Mog-like_dom_sf"/>
</dbReference>
<evidence type="ECO:0000259" key="14">
    <source>
        <dbReference type="SMART" id="SM00852"/>
    </source>
</evidence>
<evidence type="ECO:0000256" key="3">
    <source>
        <dbReference type="ARBA" id="ARBA00005046"/>
    </source>
</evidence>
<evidence type="ECO:0000313" key="15">
    <source>
        <dbReference type="EMBL" id="MBU3803667.1"/>
    </source>
</evidence>
<dbReference type="GO" id="GO:0005829">
    <property type="term" value="C:cytosol"/>
    <property type="evidence" value="ECO:0007669"/>
    <property type="project" value="TreeGrafter"/>
</dbReference>
<protein>
    <recommendedName>
        <fullName evidence="6 13">Molybdopterin molybdenumtransferase</fullName>
        <ecNumber evidence="5 13">2.10.1.1</ecNumber>
    </recommendedName>
</protein>
<evidence type="ECO:0000313" key="16">
    <source>
        <dbReference type="Proteomes" id="UP000824229"/>
    </source>
</evidence>
<feature type="domain" description="MoaB/Mog" evidence="14">
    <location>
        <begin position="182"/>
        <end position="320"/>
    </location>
</feature>
<dbReference type="Gene3D" id="3.90.105.10">
    <property type="entry name" value="Molybdopterin biosynthesis moea protein, domain 2"/>
    <property type="match status" value="1"/>
</dbReference>
<dbReference type="EMBL" id="JAHLFQ010000053">
    <property type="protein sequence ID" value="MBU3803667.1"/>
    <property type="molecule type" value="Genomic_DNA"/>
</dbReference>
<dbReference type="Pfam" id="PF00994">
    <property type="entry name" value="MoCF_biosynth"/>
    <property type="match status" value="1"/>
</dbReference>
<dbReference type="PANTHER" id="PTHR10192">
    <property type="entry name" value="MOLYBDOPTERIN BIOSYNTHESIS PROTEIN"/>
    <property type="match status" value="1"/>
</dbReference>
<comment type="function">
    <text evidence="2 13">Catalyzes the insertion of molybdate into adenylated molybdopterin with the concomitant release of AMP.</text>
</comment>
<evidence type="ECO:0000256" key="4">
    <source>
        <dbReference type="ARBA" id="ARBA00010763"/>
    </source>
</evidence>
<dbReference type="GO" id="GO:0061599">
    <property type="term" value="F:molybdopterin molybdotransferase activity"/>
    <property type="evidence" value="ECO:0007669"/>
    <property type="project" value="UniProtKB-UniRule"/>
</dbReference>
<comment type="similarity">
    <text evidence="4 13">Belongs to the MoeA family.</text>
</comment>
<evidence type="ECO:0000256" key="8">
    <source>
        <dbReference type="ARBA" id="ARBA00022679"/>
    </source>
</evidence>
<evidence type="ECO:0000256" key="11">
    <source>
        <dbReference type="ARBA" id="ARBA00023150"/>
    </source>
</evidence>
<comment type="caution">
    <text evidence="15">The sequence shown here is derived from an EMBL/GenBank/DDBJ whole genome shotgun (WGS) entry which is preliminary data.</text>
</comment>
<comment type="pathway">
    <text evidence="3 13">Cofactor biosynthesis; molybdopterin biosynthesis.</text>
</comment>
<dbReference type="NCBIfam" id="TIGR00177">
    <property type="entry name" value="molyb_syn"/>
    <property type="match status" value="1"/>
</dbReference>
<dbReference type="InterPro" id="IPR005111">
    <property type="entry name" value="MoeA_C_domain_IV"/>
</dbReference>
<dbReference type="InterPro" id="IPR005110">
    <property type="entry name" value="MoeA_linker/N"/>
</dbReference>
<reference evidence="15" key="1">
    <citation type="journal article" date="2021" name="PeerJ">
        <title>Extensive microbial diversity within the chicken gut microbiome revealed by metagenomics and culture.</title>
        <authorList>
            <person name="Gilroy R."/>
            <person name="Ravi A."/>
            <person name="Getino M."/>
            <person name="Pursley I."/>
            <person name="Horton D.L."/>
            <person name="Alikhan N.F."/>
            <person name="Baker D."/>
            <person name="Gharbi K."/>
            <person name="Hall N."/>
            <person name="Watson M."/>
            <person name="Adriaenssens E.M."/>
            <person name="Foster-Nyarko E."/>
            <person name="Jarju S."/>
            <person name="Secka A."/>
            <person name="Antonio M."/>
            <person name="Oren A."/>
            <person name="Chaudhuri R.R."/>
            <person name="La Ragione R."/>
            <person name="Hildebrand F."/>
            <person name="Pallen M.J."/>
        </authorList>
    </citation>
    <scope>NUCLEOTIDE SEQUENCE</scope>
    <source>
        <strain evidence="15">B5-657</strain>
    </source>
</reference>
<gene>
    <name evidence="15" type="ORF">H9872_02755</name>
</gene>
<keyword evidence="7 13" id="KW-0500">Molybdenum</keyword>
<dbReference type="SUPFAM" id="SSF63867">
    <property type="entry name" value="MoeA C-terminal domain-like"/>
    <property type="match status" value="1"/>
</dbReference>
<dbReference type="FunFam" id="3.40.980.10:FF:000004">
    <property type="entry name" value="Molybdopterin molybdenumtransferase"/>
    <property type="match status" value="1"/>
</dbReference>
<keyword evidence="10 13" id="KW-0460">Magnesium</keyword>
<evidence type="ECO:0000256" key="10">
    <source>
        <dbReference type="ARBA" id="ARBA00022842"/>
    </source>
</evidence>
<dbReference type="Gene3D" id="2.170.190.11">
    <property type="entry name" value="Molybdopterin biosynthesis moea protein, domain 3"/>
    <property type="match status" value="1"/>
</dbReference>
<evidence type="ECO:0000256" key="1">
    <source>
        <dbReference type="ARBA" id="ARBA00001946"/>
    </source>
</evidence>
<dbReference type="InterPro" id="IPR001453">
    <property type="entry name" value="MoaB/Mog_dom"/>
</dbReference>
<dbReference type="EC" id="2.10.1.1" evidence="5 13"/>
<evidence type="ECO:0000256" key="2">
    <source>
        <dbReference type="ARBA" id="ARBA00002901"/>
    </source>
</evidence>
<comment type="cofactor">
    <cofactor evidence="1 13">
        <name>Mg(2+)</name>
        <dbReference type="ChEBI" id="CHEBI:18420"/>
    </cofactor>
</comment>
<proteinExistence type="inferred from homology"/>
<dbReference type="SUPFAM" id="SSF63882">
    <property type="entry name" value="MoeA N-terminal region -like"/>
    <property type="match status" value="1"/>
</dbReference>
<reference evidence="15" key="2">
    <citation type="submission" date="2021-04" db="EMBL/GenBank/DDBJ databases">
        <authorList>
            <person name="Gilroy R."/>
        </authorList>
    </citation>
    <scope>NUCLEOTIDE SEQUENCE</scope>
    <source>
        <strain evidence="15">B5-657</strain>
    </source>
</reference>
<dbReference type="Proteomes" id="UP000824229">
    <property type="component" value="Unassembled WGS sequence"/>
</dbReference>
<keyword evidence="8 13" id="KW-0808">Transferase</keyword>
<evidence type="ECO:0000256" key="9">
    <source>
        <dbReference type="ARBA" id="ARBA00022723"/>
    </source>
</evidence>
<dbReference type="Pfam" id="PF03454">
    <property type="entry name" value="MoeA_C"/>
    <property type="match status" value="1"/>
</dbReference>
<dbReference type="InterPro" id="IPR036688">
    <property type="entry name" value="MoeA_C_domain_IV_sf"/>
</dbReference>
<evidence type="ECO:0000256" key="6">
    <source>
        <dbReference type="ARBA" id="ARBA00021108"/>
    </source>
</evidence>
<dbReference type="SMART" id="SM00852">
    <property type="entry name" value="MoCF_biosynth"/>
    <property type="match status" value="1"/>
</dbReference>
<evidence type="ECO:0000256" key="7">
    <source>
        <dbReference type="ARBA" id="ARBA00022505"/>
    </source>
</evidence>
<dbReference type="AlphaFoldDB" id="A0A9E2KBI7"/>
<dbReference type="SUPFAM" id="SSF53218">
    <property type="entry name" value="Molybdenum cofactor biosynthesis proteins"/>
    <property type="match status" value="1"/>
</dbReference>
<dbReference type="PANTHER" id="PTHR10192:SF5">
    <property type="entry name" value="GEPHYRIN"/>
    <property type="match status" value="1"/>
</dbReference>
<keyword evidence="9 13" id="KW-0479">Metal-binding</keyword>
<dbReference type="GO" id="GO:0006777">
    <property type="term" value="P:Mo-molybdopterin cofactor biosynthetic process"/>
    <property type="evidence" value="ECO:0007669"/>
    <property type="project" value="UniProtKB-UniRule"/>
</dbReference>
<dbReference type="InterPro" id="IPR038987">
    <property type="entry name" value="MoeA-like"/>
</dbReference>
<dbReference type="Pfam" id="PF03453">
    <property type="entry name" value="MoeA_N"/>
    <property type="match status" value="1"/>
</dbReference>
<comment type="catalytic activity">
    <reaction evidence="12">
        <text>adenylyl-molybdopterin + molybdate = Mo-molybdopterin + AMP + H(+)</text>
        <dbReference type="Rhea" id="RHEA:35047"/>
        <dbReference type="ChEBI" id="CHEBI:15378"/>
        <dbReference type="ChEBI" id="CHEBI:36264"/>
        <dbReference type="ChEBI" id="CHEBI:62727"/>
        <dbReference type="ChEBI" id="CHEBI:71302"/>
        <dbReference type="ChEBI" id="CHEBI:456215"/>
        <dbReference type="EC" id="2.10.1.1"/>
    </reaction>
</comment>
<organism evidence="15 16">
    <name type="scientific">Candidatus Cellulosilyticum pullistercoris</name>
    <dbReference type="NCBI Taxonomy" id="2838521"/>
    <lineage>
        <taxon>Bacteria</taxon>
        <taxon>Bacillati</taxon>
        <taxon>Bacillota</taxon>
        <taxon>Clostridia</taxon>
        <taxon>Lachnospirales</taxon>
        <taxon>Cellulosilyticaceae</taxon>
        <taxon>Cellulosilyticum</taxon>
    </lineage>
</organism>
<evidence type="ECO:0000256" key="12">
    <source>
        <dbReference type="ARBA" id="ARBA00047317"/>
    </source>
</evidence>
<dbReference type="Gene3D" id="3.40.980.10">
    <property type="entry name" value="MoaB/Mog-like domain"/>
    <property type="match status" value="1"/>
</dbReference>
<sequence>MVGISLEEAILCLEAHIKAKETEEWIALDKAYGRILAQDIEAPFSLPPFDRSPLDGYAFCASSSKGASKETPVYLKVQGEVCAGHYFKQEIKPGEAVRIMTGAPIPKGCDCVLRQEDTDYGEDRVAIYKELKPYANYCFAGEDIKAGSRVLAKGEKLNAITMGILASLGFEKVKVKARLKMALLCSGDELMPLGKPLEIGKIYNSNGIMLKARAEELGIEVIDLKHYQDTAEEVARAISRIIEDVDLVVTTGGVSVGKKDIMHEVIPLLGAKRLFWRVAMQPGTPVLASSYQEKLIIGLSGNPFAALANFELLVRPVLAKLIGDDHLVPIRQTACLGSDFLKESKKRRFIRAKYEKGKVYLNHSNHASGALYTMSLCNCLIDIPAGTKSLHEGEAVEVILL</sequence>
<dbReference type="Gene3D" id="2.40.340.10">
    <property type="entry name" value="MoeA, C-terminal, domain IV"/>
    <property type="match status" value="1"/>
</dbReference>
<accession>A0A9E2KBI7</accession>
<dbReference type="NCBIfam" id="NF045515">
    <property type="entry name" value="Glp_gephyrin"/>
    <property type="match status" value="1"/>
</dbReference>
<name>A0A9E2KBI7_9FIRM</name>
<dbReference type="GO" id="GO:0046872">
    <property type="term" value="F:metal ion binding"/>
    <property type="evidence" value="ECO:0007669"/>
    <property type="project" value="UniProtKB-UniRule"/>
</dbReference>
<dbReference type="CDD" id="cd00887">
    <property type="entry name" value="MoeA"/>
    <property type="match status" value="1"/>
</dbReference>
<evidence type="ECO:0000256" key="13">
    <source>
        <dbReference type="RuleBase" id="RU365090"/>
    </source>
</evidence>
<dbReference type="InterPro" id="IPR036135">
    <property type="entry name" value="MoeA_linker/N_sf"/>
</dbReference>